<dbReference type="PROSITE" id="PS00018">
    <property type="entry name" value="EF_HAND_1"/>
    <property type="match status" value="3"/>
</dbReference>
<keyword evidence="5" id="KW-1185">Reference proteome</keyword>
<dbReference type="Gene3D" id="1.10.238.10">
    <property type="entry name" value="EF-hand"/>
    <property type="match status" value="2"/>
</dbReference>
<proteinExistence type="predicted"/>
<protein>
    <recommendedName>
        <fullName evidence="3">EF-hand domain-containing protein</fullName>
    </recommendedName>
</protein>
<feature type="domain" description="EF-hand" evidence="3">
    <location>
        <begin position="1"/>
        <end position="32"/>
    </location>
</feature>
<keyword evidence="2" id="KW-0106">Calcium</keyword>
<dbReference type="EMBL" id="JADGJW010000296">
    <property type="protein sequence ID" value="KAJ3220502.1"/>
    <property type="molecule type" value="Genomic_DNA"/>
</dbReference>
<dbReference type="InterPro" id="IPR050145">
    <property type="entry name" value="Centrin_CML-like"/>
</dbReference>
<gene>
    <name evidence="4" type="ORF">HK099_004240</name>
</gene>
<evidence type="ECO:0000256" key="1">
    <source>
        <dbReference type="ARBA" id="ARBA00022737"/>
    </source>
</evidence>
<evidence type="ECO:0000259" key="3">
    <source>
        <dbReference type="PROSITE" id="PS50222"/>
    </source>
</evidence>
<dbReference type="SMART" id="SM00054">
    <property type="entry name" value="EFh"/>
    <property type="match status" value="3"/>
</dbReference>
<feature type="domain" description="EF-hand" evidence="3">
    <location>
        <begin position="95"/>
        <end position="130"/>
    </location>
</feature>
<dbReference type="CDD" id="cd00051">
    <property type="entry name" value="EFh"/>
    <property type="match status" value="1"/>
</dbReference>
<dbReference type="PROSITE" id="PS50222">
    <property type="entry name" value="EF_HAND_2"/>
    <property type="match status" value="3"/>
</dbReference>
<dbReference type="InterPro" id="IPR018247">
    <property type="entry name" value="EF_Hand_1_Ca_BS"/>
</dbReference>
<accession>A0AAD5Y0D1</accession>
<evidence type="ECO:0000313" key="4">
    <source>
        <dbReference type="EMBL" id="KAJ3220502.1"/>
    </source>
</evidence>
<dbReference type="AlphaFoldDB" id="A0AAD5Y0D1"/>
<dbReference type="GO" id="GO:0043226">
    <property type="term" value="C:organelle"/>
    <property type="evidence" value="ECO:0007669"/>
    <property type="project" value="UniProtKB-ARBA"/>
</dbReference>
<dbReference type="GO" id="GO:0005509">
    <property type="term" value="F:calcium ion binding"/>
    <property type="evidence" value="ECO:0007669"/>
    <property type="project" value="InterPro"/>
</dbReference>
<name>A0AAD5Y0D1_9FUNG</name>
<dbReference type="PANTHER" id="PTHR23050">
    <property type="entry name" value="CALCIUM BINDING PROTEIN"/>
    <property type="match status" value="1"/>
</dbReference>
<dbReference type="SUPFAM" id="SSF47473">
    <property type="entry name" value="EF-hand"/>
    <property type="match status" value="1"/>
</dbReference>
<keyword evidence="1" id="KW-0677">Repeat</keyword>
<dbReference type="InterPro" id="IPR011992">
    <property type="entry name" value="EF-hand-dom_pair"/>
</dbReference>
<dbReference type="FunFam" id="1.10.238.10:FF:000178">
    <property type="entry name" value="Calmodulin-2 A"/>
    <property type="match status" value="1"/>
</dbReference>
<comment type="caution">
    <text evidence="4">The sequence shown here is derived from an EMBL/GenBank/DDBJ whole genome shotgun (WGS) entry which is preliminary data.</text>
</comment>
<dbReference type="InterPro" id="IPR002048">
    <property type="entry name" value="EF_hand_dom"/>
</dbReference>
<organism evidence="4 5">
    <name type="scientific">Clydaea vesicula</name>
    <dbReference type="NCBI Taxonomy" id="447962"/>
    <lineage>
        <taxon>Eukaryota</taxon>
        <taxon>Fungi</taxon>
        <taxon>Fungi incertae sedis</taxon>
        <taxon>Chytridiomycota</taxon>
        <taxon>Chytridiomycota incertae sedis</taxon>
        <taxon>Chytridiomycetes</taxon>
        <taxon>Lobulomycetales</taxon>
        <taxon>Lobulomycetaceae</taxon>
        <taxon>Clydaea</taxon>
    </lineage>
</organism>
<dbReference type="Proteomes" id="UP001211065">
    <property type="component" value="Unassembled WGS sequence"/>
</dbReference>
<reference evidence="4" key="1">
    <citation type="submission" date="2020-05" db="EMBL/GenBank/DDBJ databases">
        <title>Phylogenomic resolution of chytrid fungi.</title>
        <authorList>
            <person name="Stajich J.E."/>
            <person name="Amses K."/>
            <person name="Simmons R."/>
            <person name="Seto K."/>
            <person name="Myers J."/>
            <person name="Bonds A."/>
            <person name="Quandt C.A."/>
            <person name="Barry K."/>
            <person name="Liu P."/>
            <person name="Grigoriev I."/>
            <person name="Longcore J.E."/>
            <person name="James T.Y."/>
        </authorList>
    </citation>
    <scope>NUCLEOTIDE SEQUENCE</scope>
    <source>
        <strain evidence="4">JEL0476</strain>
    </source>
</reference>
<dbReference type="Pfam" id="PF13499">
    <property type="entry name" value="EF-hand_7"/>
    <property type="match status" value="1"/>
</dbReference>
<evidence type="ECO:0000256" key="2">
    <source>
        <dbReference type="ARBA" id="ARBA00022837"/>
    </source>
</evidence>
<feature type="domain" description="EF-hand" evidence="3">
    <location>
        <begin position="33"/>
        <end position="68"/>
    </location>
</feature>
<dbReference type="Pfam" id="PF13405">
    <property type="entry name" value="EF-hand_6"/>
    <property type="match status" value="1"/>
</dbReference>
<sequence>MAFQAFTLFDKDGNGSIDYEELKEIFISLNEESSESELQLMINNIDFNKTGKVDFDEFIAVMETTKKNRKQQQNNSISQFHFQKLSGDENSIDTQSNEALVEAFRAMDADGNGMISPADLRSVLKGLSQDASAEKVCHFYYV</sequence>
<evidence type="ECO:0000313" key="5">
    <source>
        <dbReference type="Proteomes" id="UP001211065"/>
    </source>
</evidence>